<proteinExistence type="predicted"/>
<dbReference type="AlphaFoldDB" id="A0A345XZ49"/>
<gene>
    <name evidence="2" type="ORF">DVA86_34720</name>
</gene>
<reference evidence="2 3" key="1">
    <citation type="submission" date="2018-07" db="EMBL/GenBank/DDBJ databases">
        <title>Draft genome of the type strain Streptomyces armeniacus ATCC 15676.</title>
        <authorList>
            <person name="Labana P."/>
            <person name="Gosse J.T."/>
            <person name="Boddy C.N."/>
        </authorList>
    </citation>
    <scope>NUCLEOTIDE SEQUENCE [LARGE SCALE GENOMIC DNA]</scope>
    <source>
        <strain evidence="2 3">ATCC 15676</strain>
    </source>
</reference>
<dbReference type="KEGG" id="sarm:DVA86_34720"/>
<feature type="compositionally biased region" description="Pro residues" evidence="1">
    <location>
        <begin position="13"/>
        <end position="40"/>
    </location>
</feature>
<organism evidence="2 3">
    <name type="scientific">Streptomyces armeniacus</name>
    <dbReference type="NCBI Taxonomy" id="83291"/>
    <lineage>
        <taxon>Bacteria</taxon>
        <taxon>Bacillati</taxon>
        <taxon>Actinomycetota</taxon>
        <taxon>Actinomycetes</taxon>
        <taxon>Kitasatosporales</taxon>
        <taxon>Streptomycetaceae</taxon>
        <taxon>Streptomyces</taxon>
    </lineage>
</organism>
<sequence length="78" mass="8208">MSQQVPRLDSPNDPSPGVLPTPQAPPTPQAQPTPPTPQASPCPSYTSDAHLTDTPRARTRTSHFTALRPAELTLGGAK</sequence>
<accession>A0A345XZ49</accession>
<name>A0A345XZ49_9ACTN</name>
<evidence type="ECO:0000313" key="3">
    <source>
        <dbReference type="Proteomes" id="UP000254425"/>
    </source>
</evidence>
<evidence type="ECO:0000256" key="1">
    <source>
        <dbReference type="SAM" id="MobiDB-lite"/>
    </source>
</evidence>
<dbReference type="Proteomes" id="UP000254425">
    <property type="component" value="Chromosome"/>
</dbReference>
<keyword evidence="3" id="KW-1185">Reference proteome</keyword>
<evidence type="ECO:0000313" key="2">
    <source>
        <dbReference type="EMBL" id="AXK36915.1"/>
    </source>
</evidence>
<protein>
    <submittedName>
        <fullName evidence="2">Uncharacterized protein</fullName>
    </submittedName>
</protein>
<feature type="region of interest" description="Disordered" evidence="1">
    <location>
        <begin position="1"/>
        <end position="78"/>
    </location>
</feature>
<dbReference type="EMBL" id="CP031320">
    <property type="protein sequence ID" value="AXK36915.1"/>
    <property type="molecule type" value="Genomic_DNA"/>
</dbReference>